<evidence type="ECO:0000313" key="2">
    <source>
        <dbReference type="EMBL" id="KAF0287577.1"/>
    </source>
</evidence>
<keyword evidence="1" id="KW-0732">Signal</keyword>
<dbReference type="OrthoDB" id="73875at2759"/>
<dbReference type="AlphaFoldDB" id="A0A6A4UV38"/>
<reference evidence="2 3" key="1">
    <citation type="submission" date="2019-07" db="EMBL/GenBank/DDBJ databases">
        <title>Draft genome assembly of a fouling barnacle, Amphibalanus amphitrite (Darwin, 1854): The first reference genome for Thecostraca.</title>
        <authorList>
            <person name="Kim W."/>
        </authorList>
    </citation>
    <scope>NUCLEOTIDE SEQUENCE [LARGE SCALE GENOMIC DNA]</scope>
    <source>
        <strain evidence="2">SNU_AA5</strain>
        <tissue evidence="2">Soma without cirri and trophi</tissue>
    </source>
</reference>
<evidence type="ECO:0000256" key="1">
    <source>
        <dbReference type="SAM" id="SignalP"/>
    </source>
</evidence>
<dbReference type="EMBL" id="VIIS01002179">
    <property type="protein sequence ID" value="KAF0287577.1"/>
    <property type="molecule type" value="Genomic_DNA"/>
</dbReference>
<comment type="caution">
    <text evidence="2">The sequence shown here is derived from an EMBL/GenBank/DDBJ whole genome shotgun (WGS) entry which is preliminary data.</text>
</comment>
<proteinExistence type="predicted"/>
<accession>A0A6A4UV38</accession>
<sequence>MFQPTMVDLRVCAGPAALLLLLAVTLAGPRPAATAVFFFSRDEVTPAPPPTPTTAPCVCSLADWCRPLFKPKTEVNEGAEADVSPSGCSPQSGRNVYLFRSVERAPAGQRYSQK</sequence>
<feature type="chain" id="PRO_5025692101" evidence="1">
    <location>
        <begin position="28"/>
        <end position="114"/>
    </location>
</feature>
<feature type="signal peptide" evidence="1">
    <location>
        <begin position="1"/>
        <end position="27"/>
    </location>
</feature>
<gene>
    <name evidence="2" type="ORF">FJT64_013967</name>
</gene>
<evidence type="ECO:0000313" key="3">
    <source>
        <dbReference type="Proteomes" id="UP000440578"/>
    </source>
</evidence>
<organism evidence="2 3">
    <name type="scientific">Amphibalanus amphitrite</name>
    <name type="common">Striped barnacle</name>
    <name type="synonym">Balanus amphitrite</name>
    <dbReference type="NCBI Taxonomy" id="1232801"/>
    <lineage>
        <taxon>Eukaryota</taxon>
        <taxon>Metazoa</taxon>
        <taxon>Ecdysozoa</taxon>
        <taxon>Arthropoda</taxon>
        <taxon>Crustacea</taxon>
        <taxon>Multicrustacea</taxon>
        <taxon>Cirripedia</taxon>
        <taxon>Thoracica</taxon>
        <taxon>Thoracicalcarea</taxon>
        <taxon>Balanomorpha</taxon>
        <taxon>Balanoidea</taxon>
        <taxon>Balanidae</taxon>
        <taxon>Amphibalaninae</taxon>
        <taxon>Amphibalanus</taxon>
    </lineage>
</organism>
<name>A0A6A4UV38_AMPAM</name>
<dbReference type="Proteomes" id="UP000440578">
    <property type="component" value="Unassembled WGS sequence"/>
</dbReference>
<keyword evidence="3" id="KW-1185">Reference proteome</keyword>
<protein>
    <submittedName>
        <fullName evidence="2">Uncharacterized protein</fullName>
    </submittedName>
</protein>